<dbReference type="OrthoDB" id="6278496at2"/>
<proteinExistence type="inferred from homology"/>
<dbReference type="Proteomes" id="UP000241436">
    <property type="component" value="Unassembled WGS sequence"/>
</dbReference>
<dbReference type="SUPFAM" id="SSF55486">
    <property type="entry name" value="Metalloproteases ('zincins'), catalytic domain"/>
    <property type="match status" value="1"/>
</dbReference>
<protein>
    <submittedName>
        <fullName evidence="10">Zinc metalloprotease</fullName>
    </submittedName>
</protein>
<accession>A0A2T4TW05</accession>
<dbReference type="Pfam" id="PF05572">
    <property type="entry name" value="Peptidase_M43"/>
    <property type="match status" value="1"/>
</dbReference>
<evidence type="ECO:0000313" key="11">
    <source>
        <dbReference type="Proteomes" id="UP000241436"/>
    </source>
</evidence>
<keyword evidence="8" id="KW-1015">Disulfide bond</keyword>
<dbReference type="InterPro" id="IPR024079">
    <property type="entry name" value="MetalloPept_cat_dom_sf"/>
</dbReference>
<evidence type="ECO:0000256" key="5">
    <source>
        <dbReference type="ARBA" id="ARBA00022801"/>
    </source>
</evidence>
<evidence type="ECO:0000256" key="7">
    <source>
        <dbReference type="ARBA" id="ARBA00023049"/>
    </source>
</evidence>
<dbReference type="AlphaFoldDB" id="A0A2T4TW05"/>
<comment type="caution">
    <text evidence="10">The sequence shown here is derived from an EMBL/GenBank/DDBJ whole genome shotgun (WGS) entry which is preliminary data.</text>
</comment>
<keyword evidence="5" id="KW-0378">Hydrolase</keyword>
<reference evidence="10 11" key="1">
    <citation type="submission" date="2017-09" db="EMBL/GenBank/DDBJ databases">
        <title>Bloom of a denitrifying methanotroph, Candidatus Methylomirabilis limnetica, in a deep stratified lake.</title>
        <authorList>
            <person name="Graf J.S."/>
            <person name="Marchant H.K."/>
            <person name="Tienken D."/>
            <person name="Hach P.F."/>
            <person name="Brand A."/>
            <person name="Schubert C.J."/>
            <person name="Kuypers M.M."/>
            <person name="Milucka J."/>
        </authorList>
    </citation>
    <scope>NUCLEOTIDE SEQUENCE [LARGE SCALE GENOMIC DNA]</scope>
    <source>
        <strain evidence="10 11">Zug</strain>
    </source>
</reference>
<dbReference type="GO" id="GO:0046872">
    <property type="term" value="F:metal ion binding"/>
    <property type="evidence" value="ECO:0007669"/>
    <property type="project" value="UniProtKB-KW"/>
</dbReference>
<keyword evidence="7 10" id="KW-0482">Metalloprotease</keyword>
<keyword evidence="11" id="KW-1185">Reference proteome</keyword>
<dbReference type="GO" id="GO:0008237">
    <property type="term" value="F:metallopeptidase activity"/>
    <property type="evidence" value="ECO:0007669"/>
    <property type="project" value="UniProtKB-KW"/>
</dbReference>
<evidence type="ECO:0000256" key="1">
    <source>
        <dbReference type="ARBA" id="ARBA00008721"/>
    </source>
</evidence>
<evidence type="ECO:0000259" key="9">
    <source>
        <dbReference type="Pfam" id="PF05572"/>
    </source>
</evidence>
<dbReference type="CDD" id="cd04275">
    <property type="entry name" value="ZnMc_pappalysin_like"/>
    <property type="match status" value="1"/>
</dbReference>
<gene>
    <name evidence="10" type="ORF">CLG94_10640</name>
</gene>
<dbReference type="PANTHER" id="PTHR47466:SF1">
    <property type="entry name" value="METALLOPROTEASE MEP1 (AFU_ORTHOLOGUE AFUA_1G07730)-RELATED"/>
    <property type="match status" value="1"/>
</dbReference>
<keyword evidence="3" id="KW-0479">Metal-binding</keyword>
<evidence type="ECO:0000256" key="2">
    <source>
        <dbReference type="ARBA" id="ARBA00022670"/>
    </source>
</evidence>
<evidence type="ECO:0000256" key="4">
    <source>
        <dbReference type="ARBA" id="ARBA00022729"/>
    </source>
</evidence>
<keyword evidence="2 10" id="KW-0645">Protease</keyword>
<dbReference type="EMBL" id="NVQC01000027">
    <property type="protein sequence ID" value="PTL35283.1"/>
    <property type="molecule type" value="Genomic_DNA"/>
</dbReference>
<evidence type="ECO:0000256" key="8">
    <source>
        <dbReference type="ARBA" id="ARBA00023157"/>
    </source>
</evidence>
<feature type="domain" description="Peptidase M43 pregnancy-associated plasma-A" evidence="9">
    <location>
        <begin position="164"/>
        <end position="285"/>
    </location>
</feature>
<dbReference type="GO" id="GO:0006508">
    <property type="term" value="P:proteolysis"/>
    <property type="evidence" value="ECO:0007669"/>
    <property type="project" value="UniProtKB-KW"/>
</dbReference>
<keyword evidence="6" id="KW-0862">Zinc</keyword>
<dbReference type="RefSeq" id="WP_107563400.1">
    <property type="nucleotide sequence ID" value="NZ_NVQC01000027.1"/>
</dbReference>
<keyword evidence="4" id="KW-0732">Signal</keyword>
<reference evidence="11" key="2">
    <citation type="journal article" date="2018" name="Environ. Microbiol.">
        <title>Bloom of a denitrifying methanotroph, 'Candidatus Methylomirabilis limnetica', in a deep stratified lake.</title>
        <authorList>
            <person name="Graf J.S."/>
            <person name="Mayr M.J."/>
            <person name="Marchant H.K."/>
            <person name="Tienken D."/>
            <person name="Hach P.F."/>
            <person name="Brand A."/>
            <person name="Schubert C.J."/>
            <person name="Kuypers M.M."/>
            <person name="Milucka J."/>
        </authorList>
    </citation>
    <scope>NUCLEOTIDE SEQUENCE [LARGE SCALE GENOMIC DNA]</scope>
    <source>
        <strain evidence="11">Zug</strain>
    </source>
</reference>
<evidence type="ECO:0000256" key="3">
    <source>
        <dbReference type="ARBA" id="ARBA00022723"/>
    </source>
</evidence>
<organism evidence="10 11">
    <name type="scientific">Candidatus Methylomirabilis limnetica</name>
    <dbReference type="NCBI Taxonomy" id="2033718"/>
    <lineage>
        <taxon>Bacteria</taxon>
        <taxon>Candidatus Methylomirabilota</taxon>
        <taxon>Candidatus Methylomirabilia</taxon>
        <taxon>Candidatus Methylomirabilales</taxon>
        <taxon>Candidatus Methylomirabilaceae</taxon>
        <taxon>Candidatus Methylomirabilis</taxon>
    </lineage>
</organism>
<dbReference type="Gene3D" id="3.40.390.10">
    <property type="entry name" value="Collagenase (Catalytic Domain)"/>
    <property type="match status" value="1"/>
</dbReference>
<name>A0A2T4TW05_9BACT</name>
<comment type="similarity">
    <text evidence="1">Belongs to the peptidase M43B family.</text>
</comment>
<evidence type="ECO:0000313" key="10">
    <source>
        <dbReference type="EMBL" id="PTL35283.1"/>
    </source>
</evidence>
<sequence length="292" mass="31532">MAKKQAQLRRSCGAMAAHMMLLETFPAFRANQMRLEGVTGRRRQVAFDGKAIPIVTVKTIVHVIYNTDAQNISSAQIKSQIAALKRDFRATNPDKAGVPAPWNGLVADSRVQFKLVQVTRTKTSIAAFTHDDKVKNASTGGIAPITPKTHLNIWVCALSGGLLGYAQFPGGPMSSDGVVINFQAFGTMGTAQAPFNKGRTATHEVGHYFNLRHIWGDTPDCSGSDMVADTPNCAGPNFGTPTFPKISCGNGPNGDMFVNYMDYTDDAAMFMLTTQQAVRMRAALDTSRNGLK</sequence>
<dbReference type="PANTHER" id="PTHR47466">
    <property type="match status" value="1"/>
</dbReference>
<evidence type="ECO:0000256" key="6">
    <source>
        <dbReference type="ARBA" id="ARBA00022833"/>
    </source>
</evidence>
<dbReference type="InterPro" id="IPR008754">
    <property type="entry name" value="Peptidase_M43"/>
</dbReference>